<reference evidence="4" key="1">
    <citation type="journal article" date="2019" name="Int. J. Syst. Evol. Microbiol.">
        <title>The Global Catalogue of Microorganisms (GCM) 10K type strain sequencing project: providing services to taxonomists for standard genome sequencing and annotation.</title>
        <authorList>
            <consortium name="The Broad Institute Genomics Platform"/>
            <consortium name="The Broad Institute Genome Sequencing Center for Infectious Disease"/>
            <person name="Wu L."/>
            <person name="Ma J."/>
        </authorList>
    </citation>
    <scope>NUCLEOTIDE SEQUENCE [LARGE SCALE GENOMIC DNA]</scope>
    <source>
        <strain evidence="4">CGMCC 4.7466</strain>
    </source>
</reference>
<dbReference type="InterPro" id="IPR004095">
    <property type="entry name" value="TGS"/>
</dbReference>
<dbReference type="InterPro" id="IPR043519">
    <property type="entry name" value="NT_sf"/>
</dbReference>
<dbReference type="SUPFAM" id="SSF109604">
    <property type="entry name" value="HD-domain/PDEase-like"/>
    <property type="match status" value="1"/>
</dbReference>
<dbReference type="InterPro" id="IPR003607">
    <property type="entry name" value="HD/PDEase_dom"/>
</dbReference>
<dbReference type="Gene3D" id="3.10.20.30">
    <property type="match status" value="1"/>
</dbReference>
<comment type="caution">
    <text evidence="3">The sequence shown here is derived from an EMBL/GenBank/DDBJ whole genome shotgun (WGS) entry which is preliminary data.</text>
</comment>
<organism evidence="3 4">
    <name type="scientific">Negadavirga shengliensis</name>
    <dbReference type="NCBI Taxonomy" id="1389218"/>
    <lineage>
        <taxon>Bacteria</taxon>
        <taxon>Pseudomonadati</taxon>
        <taxon>Bacteroidota</taxon>
        <taxon>Cytophagia</taxon>
        <taxon>Cytophagales</taxon>
        <taxon>Cyclobacteriaceae</taxon>
        <taxon>Negadavirga</taxon>
    </lineage>
</organism>
<comment type="function">
    <text evidence="1">In eubacteria ppGpp (guanosine 3'-diphosphate 5'-diphosphate) is a mediator of the stringent response that coordinates a variety of cellular activities in response to changes in nutritional abundance.</text>
</comment>
<dbReference type="SMART" id="SM00471">
    <property type="entry name" value="HDc"/>
    <property type="match status" value="1"/>
</dbReference>
<evidence type="ECO:0000256" key="1">
    <source>
        <dbReference type="RuleBase" id="RU003847"/>
    </source>
</evidence>
<dbReference type="SUPFAM" id="SSF81271">
    <property type="entry name" value="TGS-like"/>
    <property type="match status" value="1"/>
</dbReference>
<sequence length="739" mass="84609">MIKVDLEEERKEILKRYRRLLRVAKPLLKPGDAKLIKKAFNVSSEAHKEMRRKSGEPYIYHPLEVALVCVEEIGLGTTSIISALLHDVVEDTDLELEDIEKEFGSKVAQIIDGLTKISGVFEYGSSQQAENFRKMLITLSDDVRVILIKLADRLNNMRTLDSMPRHKQLKIASETKYLYAPLAHRLGLYSIKSELEDLHLKFMDREAYEYIIYKINETRVSRNKFIKTFITPIEHELASQNFKFNIKGRPKSIFSIYNKMKTQNIPFEEVYDLFAVRIIIDTTYENEKADCWQVYSIVTDFYRPNPDRLRDWISTPRANGYESLHTTVMSQTGQWVEVQIRTQRMDDIAERGYAAHWKYKEKENSPEKAAGGLDEWITQVRTLLENNDGSAIEFMDDFRGNLFQDEVFVFTPKGDLKVLPNGATALDFAFEIHSEVGAKCIGAKVNQKLVSIGHSLKNGDQVEILTSNKQRPTEDWLKSVVTSRARAKIKDALKEEKKGYILDGKEIVQRKLKQMKMEFSSVVVEQLRAFFETKTTTEFYYKVGKGIIDATSIKSFKEFKQKKKLKKTPLVNITDESSFTKEIQNLKGPEHDQLLIGEDMDVVDYILAKCCNPIPGDDVFGFVTVNEGIKIHRTSCPNALELLSNHGNRVIKARWTSQQEIAFLAGLKIVGTDRVGLISDLTKVISNELKVNMRSITVDSDSGIFEGTIKLYVHSTNHLEKLIENLSKVQGVLKVSRFD</sequence>
<dbReference type="CDD" id="cd05399">
    <property type="entry name" value="NT_Rel-Spo_like"/>
    <property type="match status" value="1"/>
</dbReference>
<dbReference type="RefSeq" id="WP_377068434.1">
    <property type="nucleotide sequence ID" value="NZ_JBHSJJ010000018.1"/>
</dbReference>
<dbReference type="Gene3D" id="1.10.3210.10">
    <property type="entry name" value="Hypothetical protein af1432"/>
    <property type="match status" value="1"/>
</dbReference>
<dbReference type="CDD" id="cd00077">
    <property type="entry name" value="HDc"/>
    <property type="match status" value="1"/>
</dbReference>
<dbReference type="CDD" id="cd01668">
    <property type="entry name" value="TGS_RSH"/>
    <property type="match status" value="1"/>
</dbReference>
<dbReference type="EMBL" id="JBHSJJ010000018">
    <property type="protein sequence ID" value="MFC4874515.1"/>
    <property type="molecule type" value="Genomic_DNA"/>
</dbReference>
<dbReference type="CDD" id="cd04876">
    <property type="entry name" value="ACT_RelA-SpoT"/>
    <property type="match status" value="1"/>
</dbReference>
<dbReference type="EC" id="2.7.6.5" evidence="3"/>
<dbReference type="SMART" id="SM00954">
    <property type="entry name" value="RelA_SpoT"/>
    <property type="match status" value="1"/>
</dbReference>
<dbReference type="SUPFAM" id="SSF81301">
    <property type="entry name" value="Nucleotidyltransferase"/>
    <property type="match status" value="1"/>
</dbReference>
<comment type="similarity">
    <text evidence="1">Belongs to the relA/spoT family.</text>
</comment>
<evidence type="ECO:0000313" key="4">
    <source>
        <dbReference type="Proteomes" id="UP001595818"/>
    </source>
</evidence>
<dbReference type="Pfam" id="PF13291">
    <property type="entry name" value="ACT_4"/>
    <property type="match status" value="1"/>
</dbReference>
<accession>A0ABV9T704</accession>
<evidence type="ECO:0000259" key="2">
    <source>
        <dbReference type="PROSITE" id="PS51880"/>
    </source>
</evidence>
<dbReference type="Pfam" id="PF19296">
    <property type="entry name" value="RelA_AH_RIS"/>
    <property type="match status" value="1"/>
</dbReference>
<keyword evidence="4" id="KW-1185">Reference proteome</keyword>
<dbReference type="InterPro" id="IPR004811">
    <property type="entry name" value="RelA/Spo_fam"/>
</dbReference>
<feature type="domain" description="TGS" evidence="2">
    <location>
        <begin position="405"/>
        <end position="466"/>
    </location>
</feature>
<dbReference type="PROSITE" id="PS51880">
    <property type="entry name" value="TGS"/>
    <property type="match status" value="1"/>
</dbReference>
<gene>
    <name evidence="3" type="ORF">ACFPFU_22620</name>
</gene>
<dbReference type="InterPro" id="IPR002912">
    <property type="entry name" value="ACT_dom"/>
</dbReference>
<dbReference type="InterPro" id="IPR033655">
    <property type="entry name" value="TGS_RelA/SpoT"/>
</dbReference>
<dbReference type="Gene3D" id="3.30.460.10">
    <property type="entry name" value="Beta Polymerase, domain 2"/>
    <property type="match status" value="1"/>
</dbReference>
<name>A0ABV9T704_9BACT</name>
<dbReference type="Pfam" id="PF02824">
    <property type="entry name" value="TGS"/>
    <property type="match status" value="1"/>
</dbReference>
<dbReference type="PANTHER" id="PTHR21262">
    <property type="entry name" value="GUANOSINE-3',5'-BIS DIPHOSPHATE 3'-PYROPHOSPHOHYDROLASE"/>
    <property type="match status" value="1"/>
</dbReference>
<dbReference type="SUPFAM" id="SSF55021">
    <property type="entry name" value="ACT-like"/>
    <property type="match status" value="1"/>
</dbReference>
<proteinExistence type="inferred from homology"/>
<keyword evidence="3" id="KW-0808">Transferase</keyword>
<dbReference type="InterPro" id="IPR012676">
    <property type="entry name" value="TGS-like"/>
</dbReference>
<dbReference type="NCBIfam" id="TIGR00691">
    <property type="entry name" value="spoT_relA"/>
    <property type="match status" value="1"/>
</dbReference>
<evidence type="ECO:0000313" key="3">
    <source>
        <dbReference type="EMBL" id="MFC4874515.1"/>
    </source>
</evidence>
<dbReference type="InterPro" id="IPR007685">
    <property type="entry name" value="RelA_SpoT"/>
</dbReference>
<dbReference type="Pfam" id="PF13328">
    <property type="entry name" value="HD_4"/>
    <property type="match status" value="1"/>
</dbReference>
<dbReference type="PANTHER" id="PTHR21262:SF31">
    <property type="entry name" value="GTP PYROPHOSPHOKINASE"/>
    <property type="match status" value="1"/>
</dbReference>
<dbReference type="Proteomes" id="UP001595818">
    <property type="component" value="Unassembled WGS sequence"/>
</dbReference>
<dbReference type="InterPro" id="IPR045600">
    <property type="entry name" value="RelA/SpoT_AH_RIS"/>
</dbReference>
<dbReference type="Gene3D" id="3.30.70.260">
    <property type="match status" value="1"/>
</dbReference>
<dbReference type="Pfam" id="PF04607">
    <property type="entry name" value="RelA_SpoT"/>
    <property type="match status" value="1"/>
</dbReference>
<dbReference type="GO" id="GO:0008728">
    <property type="term" value="F:GTP diphosphokinase activity"/>
    <property type="evidence" value="ECO:0007669"/>
    <property type="project" value="UniProtKB-EC"/>
</dbReference>
<dbReference type="InterPro" id="IPR012675">
    <property type="entry name" value="Beta-grasp_dom_sf"/>
</dbReference>
<protein>
    <submittedName>
        <fullName evidence="3">RelA/SpoT family protein</fullName>
        <ecNumber evidence="3">2.7.6.5</ecNumber>
    </submittedName>
</protein>
<dbReference type="InterPro" id="IPR045865">
    <property type="entry name" value="ACT-like_dom_sf"/>
</dbReference>